<dbReference type="HOGENOM" id="CLU_069356_30_2_9"/>
<evidence type="ECO:0000313" key="5">
    <source>
        <dbReference type="Proteomes" id="UP000029500"/>
    </source>
</evidence>
<dbReference type="PANTHER" id="PTHR43479:SF21">
    <property type="entry name" value="TRANSCRIPTIONAL REGULATOR, TETR FAMILY"/>
    <property type="match status" value="1"/>
</dbReference>
<feature type="DNA-binding region" description="H-T-H motif" evidence="2">
    <location>
        <begin position="32"/>
        <end position="51"/>
    </location>
</feature>
<dbReference type="InterPro" id="IPR036271">
    <property type="entry name" value="Tet_transcr_reg_TetR-rel_C_sf"/>
</dbReference>
<dbReference type="GO" id="GO:0003677">
    <property type="term" value="F:DNA binding"/>
    <property type="evidence" value="ECO:0007669"/>
    <property type="project" value="UniProtKB-UniRule"/>
</dbReference>
<sequence>MNGFEKRAALIKNKIMKSTMELLKTWELKRLRIADIAKAAGVSQVTIYNYFGSKEALISESFKDFVEESLLEFEEEMRQQKTLKERITYFIFKDKETYSTLDPALVKEIMFDDQAMYQYIQQQYDDRVMPLMVQMVEEGKASGEISQKVSVEAVMVMIQMYIKSSGEMLESVANHKDKESFLDELFHIFFYGLCGREPEE</sequence>
<dbReference type="EMBL" id="CP009287">
    <property type="protein sequence ID" value="AIQ67790.1"/>
    <property type="molecule type" value="Genomic_DNA"/>
</dbReference>
<evidence type="ECO:0000256" key="1">
    <source>
        <dbReference type="ARBA" id="ARBA00023125"/>
    </source>
</evidence>
<keyword evidence="1 2" id="KW-0238">DNA-binding</keyword>
<dbReference type="SUPFAM" id="SSF48498">
    <property type="entry name" value="Tetracyclin repressor-like, C-terminal domain"/>
    <property type="match status" value="1"/>
</dbReference>
<dbReference type="OrthoDB" id="113732at2"/>
<dbReference type="InterPro" id="IPR001647">
    <property type="entry name" value="HTH_TetR"/>
</dbReference>
<gene>
    <name evidence="4" type="ORF">PGRAT_09205</name>
</gene>
<dbReference type="Gene3D" id="1.10.10.60">
    <property type="entry name" value="Homeodomain-like"/>
    <property type="match status" value="1"/>
</dbReference>
<dbReference type="KEGG" id="pgm:PGRAT_09205"/>
<name>A0A089M5Z9_9BACL</name>
<dbReference type="Pfam" id="PF00440">
    <property type="entry name" value="TetR_N"/>
    <property type="match status" value="1"/>
</dbReference>
<dbReference type="AlphaFoldDB" id="A0A089M5Z9"/>
<evidence type="ECO:0000256" key="2">
    <source>
        <dbReference type="PROSITE-ProRule" id="PRU00335"/>
    </source>
</evidence>
<dbReference type="Gene3D" id="1.10.357.10">
    <property type="entry name" value="Tetracycline Repressor, domain 2"/>
    <property type="match status" value="1"/>
</dbReference>
<dbReference type="Proteomes" id="UP000029500">
    <property type="component" value="Chromosome"/>
</dbReference>
<dbReference type="RefSeq" id="WP_025703387.1">
    <property type="nucleotide sequence ID" value="NZ_CP009287.1"/>
</dbReference>
<organism evidence="4 5">
    <name type="scientific">Paenibacillus graminis</name>
    <dbReference type="NCBI Taxonomy" id="189425"/>
    <lineage>
        <taxon>Bacteria</taxon>
        <taxon>Bacillati</taxon>
        <taxon>Bacillota</taxon>
        <taxon>Bacilli</taxon>
        <taxon>Bacillales</taxon>
        <taxon>Paenibacillaceae</taxon>
        <taxon>Paenibacillus</taxon>
    </lineage>
</organism>
<proteinExistence type="predicted"/>
<dbReference type="PANTHER" id="PTHR43479">
    <property type="entry name" value="ACREF/ENVCD OPERON REPRESSOR-RELATED"/>
    <property type="match status" value="1"/>
</dbReference>
<dbReference type="SUPFAM" id="SSF46689">
    <property type="entry name" value="Homeodomain-like"/>
    <property type="match status" value="1"/>
</dbReference>
<dbReference type="eggNOG" id="COG1309">
    <property type="taxonomic scope" value="Bacteria"/>
</dbReference>
<evidence type="ECO:0000313" key="4">
    <source>
        <dbReference type="EMBL" id="AIQ67790.1"/>
    </source>
</evidence>
<reference evidence="4 5" key="1">
    <citation type="submission" date="2014-08" db="EMBL/GenBank/DDBJ databases">
        <title>Comparative genomics of the Paenibacillus odorifer group.</title>
        <authorList>
            <person name="den Bakker H.C."/>
            <person name="Tsai Y.-C."/>
            <person name="Martin N."/>
            <person name="Korlach J."/>
            <person name="Wiedmann M."/>
        </authorList>
    </citation>
    <scope>NUCLEOTIDE SEQUENCE [LARGE SCALE GENOMIC DNA]</scope>
    <source>
        <strain evidence="4 5">DSM 15220</strain>
    </source>
</reference>
<feature type="domain" description="HTH tetR-type" evidence="3">
    <location>
        <begin position="9"/>
        <end position="69"/>
    </location>
</feature>
<protein>
    <submittedName>
        <fullName evidence="4">TetR family transcriptional regulator</fullName>
    </submittedName>
</protein>
<dbReference type="STRING" id="189425.PGRAT_09205"/>
<dbReference type="InterPro" id="IPR050624">
    <property type="entry name" value="HTH-type_Tx_Regulator"/>
</dbReference>
<accession>A0A089M5Z9</accession>
<dbReference type="PROSITE" id="PS50977">
    <property type="entry name" value="HTH_TETR_2"/>
    <property type="match status" value="1"/>
</dbReference>
<evidence type="ECO:0000259" key="3">
    <source>
        <dbReference type="PROSITE" id="PS50977"/>
    </source>
</evidence>
<dbReference type="InterPro" id="IPR009057">
    <property type="entry name" value="Homeodomain-like_sf"/>
</dbReference>
<keyword evidence="5" id="KW-1185">Reference proteome</keyword>